<dbReference type="AlphaFoldDB" id="A0A8S1CDK9"/>
<dbReference type="OrthoDB" id="8187787at2759"/>
<keyword evidence="3" id="KW-1185">Reference proteome</keyword>
<reference evidence="2 3" key="1">
    <citation type="submission" date="2020-04" db="EMBL/GenBank/DDBJ databases">
        <authorList>
            <person name="Alioto T."/>
            <person name="Alioto T."/>
            <person name="Gomez Garrido J."/>
        </authorList>
    </citation>
    <scope>NUCLEOTIDE SEQUENCE [LARGE SCALE GENOMIC DNA]</scope>
</reference>
<evidence type="ECO:0000313" key="2">
    <source>
        <dbReference type="EMBL" id="CAB3366228.1"/>
    </source>
</evidence>
<accession>A0A8S1CDK9</accession>
<gene>
    <name evidence="2" type="ORF">CLODIP_2_CD01489</name>
</gene>
<protein>
    <submittedName>
        <fullName evidence="2">Uncharacterized protein</fullName>
    </submittedName>
</protein>
<proteinExistence type="predicted"/>
<evidence type="ECO:0000256" key="1">
    <source>
        <dbReference type="SAM" id="MobiDB-lite"/>
    </source>
</evidence>
<name>A0A8S1CDK9_9INSE</name>
<dbReference type="Proteomes" id="UP000494165">
    <property type="component" value="Unassembled WGS sequence"/>
</dbReference>
<sequence>MTKKPRPSGEATCRPTGRPASLSGSPPRPSGGGWRPAESQHLVQSIKGQGVEGQFAEYLSNTRQATTMQSLVAFSLLVVAALADPLVTPFGYGYTAGVYPGVYGAYPYAGGYVAGSSPFVAKSVYYPTVAVPSQDTSRGLPQPVEDTAEVKAAKANFAAEYYRTAARAAVASPVVTYPYAGAAYVSSPVVGTPVVAVESRRHKREVQTPASTTPLVYARAAPAVVAPYTAAAYPYTASYATPYAAAPYVYGGAYYNTAAYSYPYAGAAAPVTYAY</sequence>
<comment type="caution">
    <text evidence="2">The sequence shown here is derived from an EMBL/GenBank/DDBJ whole genome shotgun (WGS) entry which is preliminary data.</text>
</comment>
<organism evidence="2 3">
    <name type="scientific">Cloeon dipterum</name>
    <dbReference type="NCBI Taxonomy" id="197152"/>
    <lineage>
        <taxon>Eukaryota</taxon>
        <taxon>Metazoa</taxon>
        <taxon>Ecdysozoa</taxon>
        <taxon>Arthropoda</taxon>
        <taxon>Hexapoda</taxon>
        <taxon>Insecta</taxon>
        <taxon>Pterygota</taxon>
        <taxon>Palaeoptera</taxon>
        <taxon>Ephemeroptera</taxon>
        <taxon>Pisciforma</taxon>
        <taxon>Baetidae</taxon>
        <taxon>Cloeon</taxon>
    </lineage>
</organism>
<dbReference type="EMBL" id="CADEPI010000024">
    <property type="protein sequence ID" value="CAB3366228.1"/>
    <property type="molecule type" value="Genomic_DNA"/>
</dbReference>
<evidence type="ECO:0000313" key="3">
    <source>
        <dbReference type="Proteomes" id="UP000494165"/>
    </source>
</evidence>
<feature type="region of interest" description="Disordered" evidence="1">
    <location>
        <begin position="1"/>
        <end position="38"/>
    </location>
</feature>